<dbReference type="PANTHER" id="PTHR12358">
    <property type="entry name" value="SPHINGOSINE KINASE"/>
    <property type="match status" value="1"/>
</dbReference>
<dbReference type="Gene3D" id="2.60.200.40">
    <property type="match status" value="1"/>
</dbReference>
<dbReference type="AlphaFoldDB" id="A0A5A7NSU4"/>
<evidence type="ECO:0000256" key="3">
    <source>
        <dbReference type="ARBA" id="ARBA00022679"/>
    </source>
</evidence>
<evidence type="ECO:0000256" key="10">
    <source>
        <dbReference type="SAM" id="Phobius"/>
    </source>
</evidence>
<dbReference type="SUPFAM" id="SSF111331">
    <property type="entry name" value="NAD kinase/diacylglycerol kinase-like"/>
    <property type="match status" value="1"/>
</dbReference>
<dbReference type="InterPro" id="IPR016064">
    <property type="entry name" value="NAD/diacylglycerol_kinase_sf"/>
</dbReference>
<feature type="transmembrane region" description="Helical" evidence="10">
    <location>
        <begin position="6"/>
        <end position="25"/>
    </location>
</feature>
<dbReference type="Pfam" id="PF19279">
    <property type="entry name" value="YegS_C"/>
    <property type="match status" value="1"/>
</dbReference>
<dbReference type="InterPro" id="IPR001206">
    <property type="entry name" value="Diacylglycerol_kinase_cat_dom"/>
</dbReference>
<keyword evidence="4" id="KW-0547">Nucleotide-binding</keyword>
<keyword evidence="6" id="KW-0067">ATP-binding</keyword>
<comment type="caution">
    <text evidence="12">The sequence shown here is derived from an EMBL/GenBank/DDBJ whole genome shotgun (WGS) entry which is preliminary data.</text>
</comment>
<gene>
    <name evidence="12" type="ORF">NCCP1664_13950</name>
</gene>
<dbReference type="Proteomes" id="UP000325307">
    <property type="component" value="Unassembled WGS sequence"/>
</dbReference>
<dbReference type="Gene3D" id="3.40.50.10330">
    <property type="entry name" value="Probable inorganic polyphosphate/atp-NAD kinase, domain 1"/>
    <property type="match status" value="1"/>
</dbReference>
<comment type="similarity">
    <text evidence="2">Belongs to the diacylglycerol/lipid kinase family.</text>
</comment>
<dbReference type="InterPro" id="IPR050187">
    <property type="entry name" value="Lipid_Phosphate_FormReg"/>
</dbReference>
<dbReference type="InterPro" id="IPR045540">
    <property type="entry name" value="YegS/DAGK_C"/>
</dbReference>
<keyword evidence="13" id="KW-1185">Reference proteome</keyword>
<dbReference type="GO" id="GO:0005886">
    <property type="term" value="C:plasma membrane"/>
    <property type="evidence" value="ECO:0007669"/>
    <property type="project" value="TreeGrafter"/>
</dbReference>
<evidence type="ECO:0000256" key="5">
    <source>
        <dbReference type="ARBA" id="ARBA00022777"/>
    </source>
</evidence>
<dbReference type="InterPro" id="IPR017438">
    <property type="entry name" value="ATP-NAD_kinase_N"/>
</dbReference>
<keyword evidence="10" id="KW-0472">Membrane</keyword>
<keyword evidence="3" id="KW-0808">Transferase</keyword>
<evidence type="ECO:0000256" key="6">
    <source>
        <dbReference type="ARBA" id="ARBA00022840"/>
    </source>
</evidence>
<dbReference type="PROSITE" id="PS50146">
    <property type="entry name" value="DAGK"/>
    <property type="match status" value="1"/>
</dbReference>
<name>A0A5A7NSU4_9MICC</name>
<evidence type="ECO:0000256" key="4">
    <source>
        <dbReference type="ARBA" id="ARBA00022741"/>
    </source>
</evidence>
<organism evidence="12 13">
    <name type="scientific">Zafaria cholistanensis</name>
    <dbReference type="NCBI Taxonomy" id="1682741"/>
    <lineage>
        <taxon>Bacteria</taxon>
        <taxon>Bacillati</taxon>
        <taxon>Actinomycetota</taxon>
        <taxon>Actinomycetes</taxon>
        <taxon>Micrococcales</taxon>
        <taxon>Micrococcaceae</taxon>
        <taxon>Zafaria</taxon>
    </lineage>
</organism>
<evidence type="ECO:0000256" key="8">
    <source>
        <dbReference type="ARBA" id="ARBA00023264"/>
    </source>
</evidence>
<dbReference type="GO" id="GO:0005524">
    <property type="term" value="F:ATP binding"/>
    <property type="evidence" value="ECO:0007669"/>
    <property type="project" value="UniProtKB-KW"/>
</dbReference>
<keyword evidence="5 12" id="KW-0418">Kinase</keyword>
<dbReference type="EMBL" id="BKDJ01000006">
    <property type="protein sequence ID" value="GER22898.1"/>
    <property type="molecule type" value="Genomic_DNA"/>
</dbReference>
<sequence length="394" mass="41052">MPIDTFVVVLVFVAVVVAAAGWWSVRRLEAPLALLEAAPAERIPEGPPPRVGLILNPSKHHAGRAEAALRAGCAAAGYAPPLVFPTTVEDPGRSMALEALAAGCTLLVAAGGDGTVREVAEVLAGDSAGPDLWSTRPAAVPAAAAEGLRHEGGPGGGAGQPPTPRTPSAREAATLAVLPLGTGNLLARNLDIGVDDIDAAVHTALYGATRAVDAAAFALERADGRRDGNVFLVMAGIGMDADVMSDTRLRLKSLAGPVAYIEAGLRHLSGQRRSVDMSLDDGPVQRRRVRSVVFANCGKLQAGLEFVPDARIDDGLLDIVVMSPGSIGGWVWIAAKTAFRHRGSIPVIEYYQARKVRLSVPEPISAQLDGDPVGEIRALTVWVLPRALRVRVPG</sequence>
<keyword evidence="7" id="KW-0594">Phospholipid biosynthesis</keyword>
<dbReference type="RefSeq" id="WP_172627325.1">
    <property type="nucleotide sequence ID" value="NZ_BKDJ01000006.1"/>
</dbReference>
<reference evidence="12 13" key="1">
    <citation type="submission" date="2019-09" db="EMBL/GenBank/DDBJ databases">
        <title>Arthrobacter zafarii sp. nov., a moderately thermotolerant and halotolerant actinobacterium isolated from Cholistan desert soil of Pakistan.</title>
        <authorList>
            <person name="Amin A."/>
            <person name="Ahmed I."/>
            <person name="Khalid N."/>
            <person name="Schumann P."/>
            <person name="Busse H.J."/>
            <person name="Khan I.U."/>
            <person name="Li S."/>
            <person name="Li W.J."/>
        </authorList>
    </citation>
    <scope>NUCLEOTIDE SEQUENCE [LARGE SCALE GENOMIC DNA]</scope>
    <source>
        <strain evidence="12 13">NCCP-1664</strain>
    </source>
</reference>
<keyword evidence="7" id="KW-0443">Lipid metabolism</keyword>
<dbReference type="PANTHER" id="PTHR12358:SF106">
    <property type="entry name" value="LIPID KINASE YEGS"/>
    <property type="match status" value="1"/>
</dbReference>
<dbReference type="GO" id="GO:0008654">
    <property type="term" value="P:phospholipid biosynthetic process"/>
    <property type="evidence" value="ECO:0007669"/>
    <property type="project" value="UniProtKB-KW"/>
</dbReference>
<keyword evidence="10" id="KW-0812">Transmembrane</keyword>
<proteinExistence type="inferred from homology"/>
<evidence type="ECO:0000256" key="1">
    <source>
        <dbReference type="ARBA" id="ARBA00001946"/>
    </source>
</evidence>
<comment type="cofactor">
    <cofactor evidence="1">
        <name>Mg(2+)</name>
        <dbReference type="ChEBI" id="CHEBI:18420"/>
    </cofactor>
</comment>
<keyword evidence="10" id="KW-1133">Transmembrane helix</keyword>
<keyword evidence="7" id="KW-0444">Lipid biosynthesis</keyword>
<evidence type="ECO:0000256" key="9">
    <source>
        <dbReference type="SAM" id="MobiDB-lite"/>
    </source>
</evidence>
<evidence type="ECO:0000256" key="7">
    <source>
        <dbReference type="ARBA" id="ARBA00023209"/>
    </source>
</evidence>
<evidence type="ECO:0000313" key="12">
    <source>
        <dbReference type="EMBL" id="GER22898.1"/>
    </source>
</evidence>
<evidence type="ECO:0000313" key="13">
    <source>
        <dbReference type="Proteomes" id="UP000325307"/>
    </source>
</evidence>
<evidence type="ECO:0000256" key="2">
    <source>
        <dbReference type="ARBA" id="ARBA00005983"/>
    </source>
</evidence>
<feature type="domain" description="DAGKc" evidence="11">
    <location>
        <begin position="46"/>
        <end position="221"/>
    </location>
</feature>
<dbReference type="GO" id="GO:0016301">
    <property type="term" value="F:kinase activity"/>
    <property type="evidence" value="ECO:0007669"/>
    <property type="project" value="UniProtKB-KW"/>
</dbReference>
<protein>
    <submittedName>
        <fullName evidence="12">Diacylglycerol kinase</fullName>
    </submittedName>
</protein>
<dbReference type="Pfam" id="PF00781">
    <property type="entry name" value="DAGK_cat"/>
    <property type="match status" value="1"/>
</dbReference>
<accession>A0A5A7NSU4</accession>
<keyword evidence="8" id="KW-1208">Phospholipid metabolism</keyword>
<evidence type="ECO:0000259" key="11">
    <source>
        <dbReference type="PROSITE" id="PS50146"/>
    </source>
</evidence>
<feature type="region of interest" description="Disordered" evidence="9">
    <location>
        <begin position="139"/>
        <end position="169"/>
    </location>
</feature>